<comment type="similarity">
    <text evidence="1">Belongs to the metallophosphoesterase superfamily. YfcE family.</text>
</comment>
<name>A0A077MCI9_9MICO</name>
<reference evidence="3 4" key="1">
    <citation type="journal article" date="2013" name="ISME J.">
        <title>A metabolic model for members of the genus Tetrasphaera involved in enhanced biological phosphorus removal.</title>
        <authorList>
            <person name="Kristiansen R."/>
            <person name="Nguyen H.T.T."/>
            <person name="Saunders A.M."/>
            <person name="Nielsen J.L."/>
            <person name="Wimmer R."/>
            <person name="Le V.Q."/>
            <person name="McIlroy S.J."/>
            <person name="Petrovski S."/>
            <person name="Seviour R.J."/>
            <person name="Calteau A."/>
            <person name="Nielsen K.L."/>
            <person name="Nielsen P.H."/>
        </authorList>
    </citation>
    <scope>NUCLEOTIDE SEQUENCE [LARGE SCALE GENOMIC DNA]</scope>
    <source>
        <strain evidence="3 4">Ben 74</strain>
    </source>
</reference>
<comment type="caution">
    <text evidence="3">The sequence shown here is derived from an EMBL/GenBank/DDBJ whole genome shotgun (WGS) entry which is preliminary data.</text>
</comment>
<evidence type="ECO:0000256" key="1">
    <source>
        <dbReference type="ARBA" id="ARBA00008950"/>
    </source>
</evidence>
<dbReference type="Proteomes" id="UP000035720">
    <property type="component" value="Unassembled WGS sequence"/>
</dbReference>
<keyword evidence="4" id="KW-1185">Reference proteome</keyword>
<sequence>MNTFFTSDVHFGHKHVARTRGYTTPAEHDAALAQTWREQVGRGDDVFVLGDLTVGRQQAVLEWLDELPGTKHLILGNHDDGHPLMRSYRSRFARLTQTFATVGTVGVIRLSVGKVFLSHFPYEGDHGPDRYVEHRLRDQGVPLLHGHTHGPERATLTSKGTVQVHVGLDAWGGRLVDQREIEVLLAG</sequence>
<evidence type="ECO:0000259" key="2">
    <source>
        <dbReference type="Pfam" id="PF12850"/>
    </source>
</evidence>
<proteinExistence type="inferred from homology"/>
<gene>
    <name evidence="3" type="ORF">BN13_940003</name>
</gene>
<organism evidence="3 4">
    <name type="scientific">Nostocoides jenkinsii Ben 74</name>
    <dbReference type="NCBI Taxonomy" id="1193518"/>
    <lineage>
        <taxon>Bacteria</taxon>
        <taxon>Bacillati</taxon>
        <taxon>Actinomycetota</taxon>
        <taxon>Actinomycetes</taxon>
        <taxon>Micrococcales</taxon>
        <taxon>Intrasporangiaceae</taxon>
        <taxon>Nostocoides</taxon>
    </lineage>
</organism>
<dbReference type="STRING" id="1193518.BN13_940003"/>
<dbReference type="InterPro" id="IPR024654">
    <property type="entry name" value="Calcineurin-like_PHP_lpxH"/>
</dbReference>
<dbReference type="AlphaFoldDB" id="A0A077MCI9"/>
<dbReference type="OrthoDB" id="5380073at2"/>
<dbReference type="RefSeq" id="WP_157038597.1">
    <property type="nucleotide sequence ID" value="NZ_HF571038.1"/>
</dbReference>
<dbReference type="SUPFAM" id="SSF56300">
    <property type="entry name" value="Metallo-dependent phosphatases"/>
    <property type="match status" value="1"/>
</dbReference>
<feature type="domain" description="Calcineurin-like phosphoesterase" evidence="2">
    <location>
        <begin position="1"/>
        <end position="155"/>
    </location>
</feature>
<evidence type="ECO:0000313" key="3">
    <source>
        <dbReference type="EMBL" id="CCI55026.1"/>
    </source>
</evidence>
<dbReference type="InterPro" id="IPR029052">
    <property type="entry name" value="Metallo-depent_PP-like"/>
</dbReference>
<dbReference type="Gene3D" id="3.60.21.10">
    <property type="match status" value="1"/>
</dbReference>
<protein>
    <submittedName>
        <fullName evidence="3">Gene 66 protein</fullName>
    </submittedName>
</protein>
<evidence type="ECO:0000313" key="4">
    <source>
        <dbReference type="Proteomes" id="UP000035720"/>
    </source>
</evidence>
<dbReference type="EMBL" id="CAJC01000210">
    <property type="protein sequence ID" value="CCI55026.1"/>
    <property type="molecule type" value="Genomic_DNA"/>
</dbReference>
<accession>A0A077MCI9</accession>
<dbReference type="Pfam" id="PF12850">
    <property type="entry name" value="Metallophos_2"/>
    <property type="match status" value="1"/>
</dbReference>